<organism evidence="1 2">
    <name type="scientific">Polarella glacialis</name>
    <name type="common">Dinoflagellate</name>
    <dbReference type="NCBI Taxonomy" id="89957"/>
    <lineage>
        <taxon>Eukaryota</taxon>
        <taxon>Sar</taxon>
        <taxon>Alveolata</taxon>
        <taxon>Dinophyceae</taxon>
        <taxon>Suessiales</taxon>
        <taxon>Suessiaceae</taxon>
        <taxon>Polarella</taxon>
    </lineage>
</organism>
<reference evidence="1" key="1">
    <citation type="submission" date="2021-02" db="EMBL/GenBank/DDBJ databases">
        <authorList>
            <person name="Dougan E. K."/>
            <person name="Rhodes N."/>
            <person name="Thang M."/>
            <person name="Chan C."/>
        </authorList>
    </citation>
    <scope>NUCLEOTIDE SEQUENCE</scope>
</reference>
<dbReference type="EMBL" id="CAJNNV010028414">
    <property type="protein sequence ID" value="CAE8624526.1"/>
    <property type="molecule type" value="Genomic_DNA"/>
</dbReference>
<gene>
    <name evidence="1" type="ORF">PGLA1383_LOCUS41639</name>
</gene>
<evidence type="ECO:0000313" key="1">
    <source>
        <dbReference type="EMBL" id="CAE8624526.1"/>
    </source>
</evidence>
<sequence>MVHQFGGLTSEEVLPASEVHLEISKFGNEKAVRRFYRDGAAFSNSDLDERTLHLDSLEERLVKAVASESWDQVCSLIREAAAALAAPRQKAVLGEAAAPMPEEAQERLQANLQSRLRKLIFKGLGYLDLSDAGTASQLEPALSFMKLLIEHFKVRVQLVDACCEAVAATSRHPHSRRKDTGRSRFGEFAECGWFQK</sequence>
<name>A0A813GHS7_POLGL</name>
<dbReference type="AlphaFoldDB" id="A0A813GHS7"/>
<accession>A0A813GHS7</accession>
<evidence type="ECO:0000313" key="2">
    <source>
        <dbReference type="Proteomes" id="UP000654075"/>
    </source>
</evidence>
<protein>
    <submittedName>
        <fullName evidence="1">Uncharacterized protein</fullName>
    </submittedName>
</protein>
<comment type="caution">
    <text evidence="1">The sequence shown here is derived from an EMBL/GenBank/DDBJ whole genome shotgun (WGS) entry which is preliminary data.</text>
</comment>
<dbReference type="Proteomes" id="UP000654075">
    <property type="component" value="Unassembled WGS sequence"/>
</dbReference>
<keyword evidence="2" id="KW-1185">Reference proteome</keyword>
<proteinExistence type="predicted"/>